<name>A0A0A9A266_ARUDO</name>
<dbReference type="EMBL" id="GBRH01256783">
    <property type="protein sequence ID" value="JAD41112.1"/>
    <property type="molecule type" value="Transcribed_RNA"/>
</dbReference>
<accession>A0A0A9A266</accession>
<evidence type="ECO:0000313" key="1">
    <source>
        <dbReference type="EMBL" id="JAD41112.1"/>
    </source>
</evidence>
<reference evidence="1" key="2">
    <citation type="journal article" date="2015" name="Data Brief">
        <title>Shoot transcriptome of the giant reed, Arundo donax.</title>
        <authorList>
            <person name="Barrero R.A."/>
            <person name="Guerrero F.D."/>
            <person name="Moolhuijzen P."/>
            <person name="Goolsby J.A."/>
            <person name="Tidwell J."/>
            <person name="Bellgard S.E."/>
            <person name="Bellgard M.I."/>
        </authorList>
    </citation>
    <scope>NUCLEOTIDE SEQUENCE</scope>
    <source>
        <tissue evidence="1">Shoot tissue taken approximately 20 cm above the soil surface</tissue>
    </source>
</reference>
<proteinExistence type="predicted"/>
<sequence>MHMVLVADKNSNKWCSKYNPVML</sequence>
<dbReference type="AlphaFoldDB" id="A0A0A9A266"/>
<reference evidence="1" key="1">
    <citation type="submission" date="2014-09" db="EMBL/GenBank/DDBJ databases">
        <authorList>
            <person name="Magalhaes I.L.F."/>
            <person name="Oliveira U."/>
            <person name="Santos F.R."/>
            <person name="Vidigal T.H.D.A."/>
            <person name="Brescovit A.D."/>
            <person name="Santos A.J."/>
        </authorList>
    </citation>
    <scope>NUCLEOTIDE SEQUENCE</scope>
    <source>
        <tissue evidence="1">Shoot tissue taken approximately 20 cm above the soil surface</tissue>
    </source>
</reference>
<protein>
    <submittedName>
        <fullName evidence="1">Uncharacterized protein</fullName>
    </submittedName>
</protein>
<organism evidence="1">
    <name type="scientific">Arundo donax</name>
    <name type="common">Giant reed</name>
    <name type="synonym">Donax arundinaceus</name>
    <dbReference type="NCBI Taxonomy" id="35708"/>
    <lineage>
        <taxon>Eukaryota</taxon>
        <taxon>Viridiplantae</taxon>
        <taxon>Streptophyta</taxon>
        <taxon>Embryophyta</taxon>
        <taxon>Tracheophyta</taxon>
        <taxon>Spermatophyta</taxon>
        <taxon>Magnoliopsida</taxon>
        <taxon>Liliopsida</taxon>
        <taxon>Poales</taxon>
        <taxon>Poaceae</taxon>
        <taxon>PACMAD clade</taxon>
        <taxon>Arundinoideae</taxon>
        <taxon>Arundineae</taxon>
        <taxon>Arundo</taxon>
    </lineage>
</organism>